<feature type="region of interest" description="Disordered" evidence="6">
    <location>
        <begin position="203"/>
        <end position="238"/>
    </location>
</feature>
<keyword evidence="3" id="KW-0378">Hydrolase</keyword>
<dbReference type="PANTHER" id="PTHR43806">
    <property type="entry name" value="PEPTIDASE S8"/>
    <property type="match status" value="1"/>
</dbReference>
<dbReference type="AlphaFoldDB" id="A0A4P9VNX2"/>
<dbReference type="Pfam" id="PF00082">
    <property type="entry name" value="Peptidase_S8"/>
    <property type="match status" value="1"/>
</dbReference>
<evidence type="ECO:0000256" key="4">
    <source>
        <dbReference type="ARBA" id="ARBA00022825"/>
    </source>
</evidence>
<sequence>MNVKQYMVSTVVVSALTFTQGTLLYAGNTTEATTFPANNMAPVEFAQTTNRLIMSFNKVHAALPVEDLLAQLSDRISVQMTYVRTMGTGAIVFKLPSFQNIKQIQQLVEQLEQQPEVEYVEPDWMMRPKTPMSVTPTDPLFNQQWSLLSSQYLGDINVQQAWQQNQGQGVVVAVLDSGYLPHQDLKDNLLAGYDMVSDLAMANDGDGRDGNPLDPGDGHMAGECSQLGTNSTTQDTSSSWQGTQIAGVIAAAANNIGISGIAHQSKILPVRTVGKCGGYTSDLVDGIRWAGGLTVANVPINKHPAQIITIASSEPGQCKASLQQAIDEVNQKGVTVIVAAGNNGDQANQYSPGNCQNVIAVSASDIDGKLTDYSNRGKGVTVAAPGGVKKPLHAGILSTSNAGYRKAASDSYQYAAGTGFAAAHVAGVAAILYSLQPSTTPTEIKQLITSTAKKQPKCSECGHGVIDAGAAVNKAMKYKYRFFSY</sequence>
<comment type="similarity">
    <text evidence="1 5">Belongs to the peptidase S8 family.</text>
</comment>
<evidence type="ECO:0000256" key="1">
    <source>
        <dbReference type="ARBA" id="ARBA00011073"/>
    </source>
</evidence>
<keyword evidence="9" id="KW-1185">Reference proteome</keyword>
<dbReference type="PROSITE" id="PS51892">
    <property type="entry name" value="SUBTILASE"/>
    <property type="match status" value="1"/>
</dbReference>
<accession>A0A4P9VNX2</accession>
<evidence type="ECO:0000256" key="5">
    <source>
        <dbReference type="PROSITE-ProRule" id="PRU01240"/>
    </source>
</evidence>
<feature type="domain" description="Peptidase S8/S53" evidence="7">
    <location>
        <begin position="167"/>
        <end position="456"/>
    </location>
</feature>
<dbReference type="Gene3D" id="3.40.50.200">
    <property type="entry name" value="Peptidase S8/S53 domain"/>
    <property type="match status" value="1"/>
</dbReference>
<proteinExistence type="inferred from homology"/>
<dbReference type="InterPro" id="IPR036852">
    <property type="entry name" value="Peptidase_S8/S53_dom_sf"/>
</dbReference>
<dbReference type="GO" id="GO:0004252">
    <property type="term" value="F:serine-type endopeptidase activity"/>
    <property type="evidence" value="ECO:0007669"/>
    <property type="project" value="InterPro"/>
</dbReference>
<evidence type="ECO:0000256" key="2">
    <source>
        <dbReference type="ARBA" id="ARBA00022670"/>
    </source>
</evidence>
<dbReference type="PANTHER" id="PTHR43806:SF11">
    <property type="entry name" value="CEREVISIN-RELATED"/>
    <property type="match status" value="1"/>
</dbReference>
<evidence type="ECO:0000313" key="8">
    <source>
        <dbReference type="EMBL" id="RDH44177.1"/>
    </source>
</evidence>
<dbReference type="GO" id="GO:0006508">
    <property type="term" value="P:proteolysis"/>
    <property type="evidence" value="ECO:0007669"/>
    <property type="project" value="UniProtKB-KW"/>
</dbReference>
<evidence type="ECO:0000256" key="6">
    <source>
        <dbReference type="SAM" id="MobiDB-lite"/>
    </source>
</evidence>
<dbReference type="RefSeq" id="WP_094787385.1">
    <property type="nucleotide sequence ID" value="NZ_NDXW01000001.1"/>
</dbReference>
<dbReference type="PRINTS" id="PR00723">
    <property type="entry name" value="SUBTILISIN"/>
</dbReference>
<evidence type="ECO:0000259" key="7">
    <source>
        <dbReference type="Pfam" id="PF00082"/>
    </source>
</evidence>
<keyword evidence="4" id="KW-0720">Serine protease</keyword>
<dbReference type="SUPFAM" id="SSF52743">
    <property type="entry name" value="Subtilisin-like"/>
    <property type="match status" value="1"/>
</dbReference>
<dbReference type="InterPro" id="IPR015500">
    <property type="entry name" value="Peptidase_S8_subtilisin-rel"/>
</dbReference>
<evidence type="ECO:0000256" key="3">
    <source>
        <dbReference type="ARBA" id="ARBA00022801"/>
    </source>
</evidence>
<reference evidence="8 9" key="1">
    <citation type="submission" date="2017-04" db="EMBL/GenBank/DDBJ databases">
        <title>Draft genome sequence of Zooshikella ganghwensis VG4 isolated from Red Sea sediments.</title>
        <authorList>
            <person name="Rehman Z."/>
            <person name="Alam I."/>
            <person name="Kamau A."/>
            <person name="Bajic V."/>
            <person name="Leiknes T."/>
        </authorList>
    </citation>
    <scope>NUCLEOTIDE SEQUENCE [LARGE SCALE GENOMIC DNA]</scope>
    <source>
        <strain evidence="8 9">VG4</strain>
    </source>
</reference>
<dbReference type="Proteomes" id="UP000257039">
    <property type="component" value="Unassembled WGS sequence"/>
</dbReference>
<organism evidence="8 9">
    <name type="scientific">Zooshikella ganghwensis</name>
    <dbReference type="NCBI Taxonomy" id="202772"/>
    <lineage>
        <taxon>Bacteria</taxon>
        <taxon>Pseudomonadati</taxon>
        <taxon>Pseudomonadota</taxon>
        <taxon>Gammaproteobacteria</taxon>
        <taxon>Oceanospirillales</taxon>
        <taxon>Zooshikellaceae</taxon>
        <taxon>Zooshikella</taxon>
    </lineage>
</organism>
<dbReference type="InterPro" id="IPR034176">
    <property type="entry name" value="Peptidases_S8_13"/>
</dbReference>
<comment type="caution">
    <text evidence="8">The sequence shown here is derived from an EMBL/GenBank/DDBJ whole genome shotgun (WGS) entry which is preliminary data.</text>
</comment>
<dbReference type="InterPro" id="IPR000209">
    <property type="entry name" value="Peptidase_S8/S53_dom"/>
</dbReference>
<dbReference type="InterPro" id="IPR050131">
    <property type="entry name" value="Peptidase_S8_subtilisin-like"/>
</dbReference>
<dbReference type="CDD" id="cd07496">
    <property type="entry name" value="Peptidases_S8_13"/>
    <property type="match status" value="1"/>
</dbReference>
<evidence type="ECO:0000313" key="9">
    <source>
        <dbReference type="Proteomes" id="UP000257039"/>
    </source>
</evidence>
<keyword evidence="2" id="KW-0645">Protease</keyword>
<protein>
    <submittedName>
        <fullName evidence="8">Peptidase S8</fullName>
    </submittedName>
</protein>
<dbReference type="EMBL" id="NDXW01000001">
    <property type="protein sequence ID" value="RDH44177.1"/>
    <property type="molecule type" value="Genomic_DNA"/>
</dbReference>
<feature type="compositionally biased region" description="Polar residues" evidence="6">
    <location>
        <begin position="226"/>
        <end position="238"/>
    </location>
</feature>
<comment type="caution">
    <text evidence="5">Lacks conserved residue(s) required for the propagation of feature annotation.</text>
</comment>
<name>A0A4P9VNX2_9GAMM</name>
<gene>
    <name evidence="8" type="ORF">B9G39_12360</name>
</gene>